<sequence>MQTTTTKQTAVRLVLLLLALILVAWPSMLSTPFSLTSITISVLLIWLTLIVVLVILAR</sequence>
<name>E8LP42_9VIBR</name>
<dbReference type="STRING" id="945543.VIBR0546_12737"/>
<evidence type="ECO:0000313" key="3">
    <source>
        <dbReference type="Proteomes" id="UP000004371"/>
    </source>
</evidence>
<proteinExistence type="predicted"/>
<feature type="transmembrane region" description="Helical" evidence="1">
    <location>
        <begin position="39"/>
        <end position="57"/>
    </location>
</feature>
<dbReference type="AlphaFoldDB" id="E8LP42"/>
<protein>
    <submittedName>
        <fullName evidence="2">Uncharacterized protein</fullName>
    </submittedName>
</protein>
<dbReference type="Proteomes" id="UP000004371">
    <property type="component" value="Unassembled WGS sequence"/>
</dbReference>
<keyword evidence="1" id="KW-0812">Transmembrane</keyword>
<comment type="caution">
    <text evidence="2">The sequence shown here is derived from an EMBL/GenBank/DDBJ whole genome shotgun (WGS) entry which is preliminary data.</text>
</comment>
<organism evidence="2 3">
    <name type="scientific">Vibrio brasiliensis LMG 20546</name>
    <dbReference type="NCBI Taxonomy" id="945543"/>
    <lineage>
        <taxon>Bacteria</taxon>
        <taxon>Pseudomonadati</taxon>
        <taxon>Pseudomonadota</taxon>
        <taxon>Gammaproteobacteria</taxon>
        <taxon>Vibrionales</taxon>
        <taxon>Vibrionaceae</taxon>
        <taxon>Vibrio</taxon>
        <taxon>Vibrio oreintalis group</taxon>
    </lineage>
</organism>
<accession>E8LP42</accession>
<keyword evidence="1" id="KW-0472">Membrane</keyword>
<dbReference type="EMBL" id="AEVS01000008">
    <property type="protein sequence ID" value="EGA67504.1"/>
    <property type="molecule type" value="Genomic_DNA"/>
</dbReference>
<dbReference type="RefSeq" id="WP_006877604.1">
    <property type="nucleotide sequence ID" value="NZ_AEVS01000008.1"/>
</dbReference>
<gene>
    <name evidence="2" type="ORF">VIBR0546_12737</name>
</gene>
<evidence type="ECO:0000256" key="1">
    <source>
        <dbReference type="SAM" id="Phobius"/>
    </source>
</evidence>
<keyword evidence="1" id="KW-1133">Transmembrane helix</keyword>
<reference evidence="2 3" key="1">
    <citation type="journal article" date="2012" name="Int. J. Syst. Evol. Microbiol.">
        <title>Vibrio caribbeanicus sp. nov., isolated from the marine sponge Scleritoderma cyanea.</title>
        <authorList>
            <person name="Hoffmann M."/>
            <person name="Monday S.R."/>
            <person name="Allard M.W."/>
            <person name="Strain E.A."/>
            <person name="Whittaker P."/>
            <person name="Naum M."/>
            <person name="McCarthy P.J."/>
            <person name="Lopez J.V."/>
            <person name="Fischer M."/>
            <person name="Brown E.W."/>
        </authorList>
    </citation>
    <scope>NUCLEOTIDE SEQUENCE [LARGE SCALE GENOMIC DNA]</scope>
    <source>
        <strain evidence="2 3">LMG 20546</strain>
    </source>
</reference>
<keyword evidence="3" id="KW-1185">Reference proteome</keyword>
<evidence type="ECO:0000313" key="2">
    <source>
        <dbReference type="EMBL" id="EGA67504.1"/>
    </source>
</evidence>